<dbReference type="Gene3D" id="1.25.40.10">
    <property type="entry name" value="Tetratricopeptide repeat domain"/>
    <property type="match status" value="2"/>
</dbReference>
<evidence type="ECO:0000256" key="3">
    <source>
        <dbReference type="ARBA" id="ARBA00022982"/>
    </source>
</evidence>
<dbReference type="Pfam" id="PF00085">
    <property type="entry name" value="Thioredoxin"/>
    <property type="match status" value="1"/>
</dbReference>
<feature type="domain" description="Thioredoxin" evidence="6">
    <location>
        <begin position="3"/>
        <end position="108"/>
    </location>
</feature>
<evidence type="ECO:0000256" key="2">
    <source>
        <dbReference type="ARBA" id="ARBA00022448"/>
    </source>
</evidence>
<comment type="caution">
    <text evidence="7">The sequence shown here is derived from an EMBL/GenBank/DDBJ whole genome shotgun (WGS) entry which is preliminary data.</text>
</comment>
<evidence type="ECO:0000256" key="1">
    <source>
        <dbReference type="ARBA" id="ARBA00008987"/>
    </source>
</evidence>
<dbReference type="EMBL" id="BIMW01000155">
    <property type="protein sequence ID" value="GCE95934.1"/>
    <property type="molecule type" value="Genomic_DNA"/>
</dbReference>
<keyword evidence="8" id="KW-1185">Reference proteome</keyword>
<dbReference type="PANTHER" id="PTHR45663:SF11">
    <property type="entry name" value="GEO12009P1"/>
    <property type="match status" value="1"/>
</dbReference>
<proteinExistence type="inferred from homology"/>
<dbReference type="PROSITE" id="PS51352">
    <property type="entry name" value="THIOREDOXIN_2"/>
    <property type="match status" value="1"/>
</dbReference>
<gene>
    <name evidence="7" type="ORF">NIES46_40000</name>
</gene>
<dbReference type="Pfam" id="PF14561">
    <property type="entry name" value="TPR_20"/>
    <property type="match status" value="1"/>
</dbReference>
<dbReference type="RefSeq" id="WP_014274222.1">
    <property type="nucleotide sequence ID" value="NZ_BIMW01000155.1"/>
</dbReference>
<evidence type="ECO:0000256" key="5">
    <source>
        <dbReference type="ARBA" id="ARBA00023284"/>
    </source>
</evidence>
<evidence type="ECO:0000313" key="7">
    <source>
        <dbReference type="EMBL" id="GCE95934.1"/>
    </source>
</evidence>
<keyword evidence="4" id="KW-1015">Disulfide bond</keyword>
<comment type="similarity">
    <text evidence="1">Belongs to the thioredoxin family.</text>
</comment>
<keyword evidence="5" id="KW-0676">Redox-active center</keyword>
<dbReference type="InterPro" id="IPR013766">
    <property type="entry name" value="Thioredoxin_domain"/>
</dbReference>
<evidence type="ECO:0000313" key="8">
    <source>
        <dbReference type="Proteomes" id="UP000326169"/>
    </source>
</evidence>
<reference evidence="7 8" key="1">
    <citation type="journal article" date="2019" name="J Genomics">
        <title>The Draft Genome of a Hydrogen-producing Cyanobacterium, Arthrospira platensis NIES-46.</title>
        <authorList>
            <person name="Suzuki S."/>
            <person name="Yamaguchi H."/>
            <person name="Kawachi M."/>
        </authorList>
    </citation>
    <scope>NUCLEOTIDE SEQUENCE [LARGE SCALE GENOMIC DNA]</scope>
    <source>
        <strain evidence="7 8">NIES-46</strain>
    </source>
</reference>
<dbReference type="InterPro" id="IPR017937">
    <property type="entry name" value="Thioredoxin_CS"/>
</dbReference>
<organism evidence="7 8">
    <name type="scientific">Limnospira platensis NIES-46</name>
    <dbReference type="NCBI Taxonomy" id="1236695"/>
    <lineage>
        <taxon>Bacteria</taxon>
        <taxon>Bacillati</taxon>
        <taxon>Cyanobacteriota</taxon>
        <taxon>Cyanophyceae</taxon>
        <taxon>Oscillatoriophycideae</taxon>
        <taxon>Oscillatoriales</taxon>
        <taxon>Sirenicapillariaceae</taxon>
        <taxon>Limnospira</taxon>
    </lineage>
</organism>
<dbReference type="GeneID" id="301684774"/>
<sequence>MGYAIDVSQDNFQAEVIDKSWETLVMVDFFATWCGPCQIMKPILERLTGEYDFILAKVDVDRNPELASQYHIEGVPDVRIITKGEVKPGFVGAISELQLRELLAGFNLKSYLENGLEAIDNATNSGNLKKAKDLFDFLFEKYPNHPELIIKAAQFLISVNEIEAAQKMLATIRPDNREFYAKARAVEKLIEFRAAAENPGETEIEQLYAQACQHIINEEYEAGLSLFLKIVGISRKYREDGARKAMVAVFDLLGTDHPLIPQYRKQLMLQLY</sequence>
<dbReference type="Gene3D" id="3.40.30.10">
    <property type="entry name" value="Glutaredoxin"/>
    <property type="match status" value="1"/>
</dbReference>
<dbReference type="InterPro" id="IPR011990">
    <property type="entry name" value="TPR-like_helical_dom_sf"/>
</dbReference>
<dbReference type="InterPro" id="IPR036249">
    <property type="entry name" value="Thioredoxin-like_sf"/>
</dbReference>
<evidence type="ECO:0000259" key="6">
    <source>
        <dbReference type="PROSITE" id="PS51352"/>
    </source>
</evidence>
<keyword evidence="3" id="KW-0249">Electron transport</keyword>
<dbReference type="Proteomes" id="UP000326169">
    <property type="component" value="Unassembled WGS sequence"/>
</dbReference>
<protein>
    <submittedName>
        <fullName evidence="7">Thioredoxin</fullName>
    </submittedName>
</protein>
<dbReference type="PANTHER" id="PTHR45663">
    <property type="entry name" value="GEO12009P1"/>
    <property type="match status" value="1"/>
</dbReference>
<dbReference type="Pfam" id="PF14559">
    <property type="entry name" value="TPR_19"/>
    <property type="match status" value="1"/>
</dbReference>
<accession>A0A5M3T8Z4</accession>
<evidence type="ECO:0000256" key="4">
    <source>
        <dbReference type="ARBA" id="ARBA00023157"/>
    </source>
</evidence>
<dbReference type="SUPFAM" id="SSF52833">
    <property type="entry name" value="Thioredoxin-like"/>
    <property type="match status" value="1"/>
</dbReference>
<dbReference type="CDD" id="cd02947">
    <property type="entry name" value="TRX_family"/>
    <property type="match status" value="1"/>
</dbReference>
<dbReference type="PROSITE" id="PS00194">
    <property type="entry name" value="THIOREDOXIN_1"/>
    <property type="match status" value="1"/>
</dbReference>
<name>A0A5M3T8Z4_LIMPL</name>
<keyword evidence="2" id="KW-0813">Transport</keyword>
<dbReference type="SUPFAM" id="SSF48452">
    <property type="entry name" value="TPR-like"/>
    <property type="match status" value="1"/>
</dbReference>